<dbReference type="Pfam" id="PF13640">
    <property type="entry name" value="2OG-FeII_Oxy_3"/>
    <property type="match status" value="1"/>
</dbReference>
<dbReference type="Gene3D" id="2.60.120.620">
    <property type="entry name" value="q2cbj1_9rhob like domain"/>
    <property type="match status" value="1"/>
</dbReference>
<dbReference type="EMBL" id="UINC01000684">
    <property type="protein sequence ID" value="SUZ59525.1"/>
    <property type="molecule type" value="Genomic_DNA"/>
</dbReference>
<evidence type="ECO:0000313" key="2">
    <source>
        <dbReference type="EMBL" id="SUZ59525.1"/>
    </source>
</evidence>
<protein>
    <recommendedName>
        <fullName evidence="1">Prolyl 4-hydroxylase alpha subunit Fe(2+) 2OG dioxygenase domain-containing protein</fullName>
    </recommendedName>
</protein>
<accession>A0A381NY23</accession>
<gene>
    <name evidence="2" type="ORF">METZ01_LOCUS12379</name>
</gene>
<dbReference type="AlphaFoldDB" id="A0A381NY23"/>
<reference evidence="2" key="1">
    <citation type="submission" date="2018-05" db="EMBL/GenBank/DDBJ databases">
        <authorList>
            <person name="Lanie J.A."/>
            <person name="Ng W.-L."/>
            <person name="Kazmierczak K.M."/>
            <person name="Andrzejewski T.M."/>
            <person name="Davidsen T.M."/>
            <person name="Wayne K.J."/>
            <person name="Tettelin H."/>
            <person name="Glass J.I."/>
            <person name="Rusch D."/>
            <person name="Podicherti R."/>
            <person name="Tsui H.-C.T."/>
            <person name="Winkler M.E."/>
        </authorList>
    </citation>
    <scope>NUCLEOTIDE SEQUENCE</scope>
</reference>
<proteinExistence type="predicted"/>
<evidence type="ECO:0000259" key="1">
    <source>
        <dbReference type="Pfam" id="PF13640"/>
    </source>
</evidence>
<organism evidence="2">
    <name type="scientific">marine metagenome</name>
    <dbReference type="NCBI Taxonomy" id="408172"/>
    <lineage>
        <taxon>unclassified sequences</taxon>
        <taxon>metagenomes</taxon>
        <taxon>ecological metagenomes</taxon>
    </lineage>
</organism>
<name>A0A381NY23_9ZZZZ</name>
<sequence>MHYKFYLDHNNVFEEHHNETPLMLSNSGPEQFDSPPYEYMFKTFLEADKSIDKNITVNDRYIHLSPYGATGPLHHDTHIQNDLSFLFYPSIWDPKYEGSTLIRPDEGDDQIIEYKQNRLVIFHGSFWHQAMHHTNPNHRFTVVFLTHFITRQNYEGTYPQYDIVD</sequence>
<feature type="domain" description="Prolyl 4-hydroxylase alpha subunit Fe(2+) 2OG dioxygenase" evidence="1">
    <location>
        <begin position="66"/>
        <end position="144"/>
    </location>
</feature>
<dbReference type="InterPro" id="IPR044862">
    <property type="entry name" value="Pro_4_hyd_alph_FE2OG_OXY"/>
</dbReference>